<dbReference type="CDD" id="cd04496">
    <property type="entry name" value="SSB_OBF"/>
    <property type="match status" value="1"/>
</dbReference>
<evidence type="ECO:0000313" key="5">
    <source>
        <dbReference type="EMBL" id="KJL25567.1"/>
    </source>
</evidence>
<dbReference type="InterPro" id="IPR011344">
    <property type="entry name" value="ssDNA-bd"/>
</dbReference>
<keyword evidence="1 2" id="KW-0238">DNA-binding</keyword>
<protein>
    <recommendedName>
        <fullName evidence="2 3">Single-stranded DNA-binding protein</fullName>
        <shortName evidence="2">SSB</shortName>
    </recommendedName>
</protein>
<dbReference type="PANTHER" id="PTHR10302:SF27">
    <property type="entry name" value="SINGLE-STRANDED DNA-BINDING PROTEIN"/>
    <property type="match status" value="1"/>
</dbReference>
<accession>A0A0F0KXD3</accession>
<dbReference type="RefSeq" id="WP_045250056.1">
    <property type="nucleotide sequence ID" value="NZ_CP099706.1"/>
</dbReference>
<feature type="region of interest" description="Disordered" evidence="4">
    <location>
        <begin position="119"/>
        <end position="156"/>
    </location>
</feature>
<keyword evidence="6" id="KW-1185">Reference proteome</keyword>
<comment type="caution">
    <text evidence="5">The sequence shown here is derived from an EMBL/GenBank/DDBJ whole genome shotgun (WGS) entry which is preliminary data.</text>
</comment>
<dbReference type="GO" id="GO:0009295">
    <property type="term" value="C:nucleoid"/>
    <property type="evidence" value="ECO:0007669"/>
    <property type="project" value="TreeGrafter"/>
</dbReference>
<dbReference type="PANTHER" id="PTHR10302">
    <property type="entry name" value="SINGLE-STRANDED DNA-BINDING PROTEIN"/>
    <property type="match status" value="1"/>
</dbReference>
<dbReference type="GO" id="GO:0006260">
    <property type="term" value="P:DNA replication"/>
    <property type="evidence" value="ECO:0007669"/>
    <property type="project" value="InterPro"/>
</dbReference>
<evidence type="ECO:0000256" key="2">
    <source>
        <dbReference type="HAMAP-Rule" id="MF_00984"/>
    </source>
</evidence>
<organism evidence="5 6">
    <name type="scientific">Microbacterium azadirachtae</name>
    <dbReference type="NCBI Taxonomy" id="582680"/>
    <lineage>
        <taxon>Bacteria</taxon>
        <taxon>Bacillati</taxon>
        <taxon>Actinomycetota</taxon>
        <taxon>Actinomycetes</taxon>
        <taxon>Micrococcales</taxon>
        <taxon>Microbacteriaceae</taxon>
        <taxon>Microbacterium</taxon>
    </lineage>
</organism>
<evidence type="ECO:0000256" key="1">
    <source>
        <dbReference type="ARBA" id="ARBA00023125"/>
    </source>
</evidence>
<dbReference type="Proteomes" id="UP000033448">
    <property type="component" value="Unassembled WGS sequence"/>
</dbReference>
<dbReference type="AlphaFoldDB" id="A0A0F0KXD3"/>
<dbReference type="OrthoDB" id="4427276at2"/>
<evidence type="ECO:0000313" key="6">
    <source>
        <dbReference type="Proteomes" id="UP000033448"/>
    </source>
</evidence>
<dbReference type="InterPro" id="IPR000424">
    <property type="entry name" value="Primosome_PriB/ssb"/>
</dbReference>
<dbReference type="Pfam" id="PF00436">
    <property type="entry name" value="SSB"/>
    <property type="match status" value="1"/>
</dbReference>
<sequence length="156" mass="16482">MADTITVVGNIATVPERRSTATGIPALSFRMATNHRRPDGNGGWVDASTNWFEIRAYRALAENAAVSLTKGDAVIVVGRLRLREWEGKEGRRGMSVEIEADSIGPDLRRGRGVFHRTIAAAPGAPADAGPPQPAAAPDAETPGDGWATPGEDPTPF</sequence>
<dbReference type="EMBL" id="JYIT01000069">
    <property type="protein sequence ID" value="KJL25567.1"/>
    <property type="molecule type" value="Genomic_DNA"/>
</dbReference>
<dbReference type="InterPro" id="IPR012340">
    <property type="entry name" value="NA-bd_OB-fold"/>
</dbReference>
<dbReference type="HAMAP" id="MF_00984">
    <property type="entry name" value="SSB"/>
    <property type="match status" value="1"/>
</dbReference>
<dbReference type="Gene3D" id="2.40.50.140">
    <property type="entry name" value="Nucleic acid-binding proteins"/>
    <property type="match status" value="1"/>
</dbReference>
<dbReference type="SUPFAM" id="SSF50249">
    <property type="entry name" value="Nucleic acid-binding proteins"/>
    <property type="match status" value="1"/>
</dbReference>
<comment type="subunit">
    <text evidence="2">Homotetramer.</text>
</comment>
<evidence type="ECO:0000256" key="4">
    <source>
        <dbReference type="SAM" id="MobiDB-lite"/>
    </source>
</evidence>
<dbReference type="NCBIfam" id="TIGR00621">
    <property type="entry name" value="ssb"/>
    <property type="match status" value="1"/>
</dbReference>
<evidence type="ECO:0000256" key="3">
    <source>
        <dbReference type="RuleBase" id="RU000524"/>
    </source>
</evidence>
<comment type="caution">
    <text evidence="2">Lacks conserved residue(s) required for the propagation of feature annotation.</text>
</comment>
<dbReference type="PATRIC" id="fig|582680.7.peg.1384"/>
<dbReference type="GO" id="GO:0003697">
    <property type="term" value="F:single-stranded DNA binding"/>
    <property type="evidence" value="ECO:0007669"/>
    <property type="project" value="UniProtKB-UniRule"/>
</dbReference>
<dbReference type="PROSITE" id="PS50935">
    <property type="entry name" value="SSB"/>
    <property type="match status" value="1"/>
</dbReference>
<gene>
    <name evidence="5" type="primary">ssb1</name>
    <name evidence="5" type="ORF">RL72_01346</name>
</gene>
<proteinExistence type="inferred from homology"/>
<name>A0A0F0KXD3_9MICO</name>
<reference evidence="5 6" key="1">
    <citation type="submission" date="2015-02" db="EMBL/GenBank/DDBJ databases">
        <title>Draft genome sequences of ten Microbacterium spp. with emphasis on heavy metal contaminated environments.</title>
        <authorList>
            <person name="Corretto E."/>
        </authorList>
    </citation>
    <scope>NUCLEOTIDE SEQUENCE [LARGE SCALE GENOMIC DNA]</scope>
    <source>
        <strain evidence="5 6">DSM 23848</strain>
    </source>
</reference>